<dbReference type="EMBL" id="KZ451980">
    <property type="protein sequence ID" value="PKA55129.1"/>
    <property type="molecule type" value="Genomic_DNA"/>
</dbReference>
<feature type="compositionally biased region" description="Basic and acidic residues" evidence="2">
    <location>
        <begin position="150"/>
        <end position="173"/>
    </location>
</feature>
<dbReference type="STRING" id="1088818.A0A2I0AHU1"/>
<dbReference type="PANTHER" id="PTHR19424">
    <property type="entry name" value="HEAT SHOCK FACTOR BINDING PROTEIN 1"/>
    <property type="match status" value="1"/>
</dbReference>
<dbReference type="GO" id="GO:0070370">
    <property type="term" value="P:cellular heat acclimation"/>
    <property type="evidence" value="ECO:0007669"/>
    <property type="project" value="TreeGrafter"/>
</dbReference>
<gene>
    <name evidence="3" type="ORF">AXF42_Ash003766</name>
</gene>
<proteinExistence type="inferred from homology"/>
<dbReference type="GO" id="GO:0005634">
    <property type="term" value="C:nucleus"/>
    <property type="evidence" value="ECO:0007669"/>
    <property type="project" value="TreeGrafter"/>
</dbReference>
<sequence length="173" mass="19351">MRIDFPTFDGRPELKAFNTLVGANDWRFMSAYVRARDGTVRPIVDIVCFGLVSPHGFKRRLRDKVLQIHSYSFPRGRETHVLVPQTSFAMASAPNSTPGKGELESDDAMQNPADMTAFKYKMETDLKAICSKPDEMGTRIDELEQSINELKAEMGPEIPAKKPEDSKPSDSPS</sequence>
<keyword evidence="4" id="KW-1185">Reference proteome</keyword>
<dbReference type="GO" id="GO:0003714">
    <property type="term" value="F:transcription corepressor activity"/>
    <property type="evidence" value="ECO:0007669"/>
    <property type="project" value="InterPro"/>
</dbReference>
<dbReference type="Proteomes" id="UP000236161">
    <property type="component" value="Unassembled WGS sequence"/>
</dbReference>
<comment type="similarity">
    <text evidence="1">Belongs to the HSBP1 family.</text>
</comment>
<dbReference type="AlphaFoldDB" id="A0A2I0AHU1"/>
<reference evidence="3 4" key="1">
    <citation type="journal article" date="2017" name="Nature">
        <title>The Apostasia genome and the evolution of orchids.</title>
        <authorList>
            <person name="Zhang G.Q."/>
            <person name="Liu K.W."/>
            <person name="Li Z."/>
            <person name="Lohaus R."/>
            <person name="Hsiao Y.Y."/>
            <person name="Niu S.C."/>
            <person name="Wang J.Y."/>
            <person name="Lin Y.C."/>
            <person name="Xu Q."/>
            <person name="Chen L.J."/>
            <person name="Yoshida K."/>
            <person name="Fujiwara S."/>
            <person name="Wang Z.W."/>
            <person name="Zhang Y.Q."/>
            <person name="Mitsuda N."/>
            <person name="Wang M."/>
            <person name="Liu G.H."/>
            <person name="Pecoraro L."/>
            <person name="Huang H.X."/>
            <person name="Xiao X.J."/>
            <person name="Lin M."/>
            <person name="Wu X.Y."/>
            <person name="Wu W.L."/>
            <person name="Chen Y.Y."/>
            <person name="Chang S.B."/>
            <person name="Sakamoto S."/>
            <person name="Ohme-Takagi M."/>
            <person name="Yagi M."/>
            <person name="Zeng S.J."/>
            <person name="Shen C.Y."/>
            <person name="Yeh C.M."/>
            <person name="Luo Y.B."/>
            <person name="Tsai W.C."/>
            <person name="Van de Peer Y."/>
            <person name="Liu Z.J."/>
        </authorList>
    </citation>
    <scope>NUCLEOTIDE SEQUENCE [LARGE SCALE GENOMIC DNA]</scope>
    <source>
        <strain evidence="4">cv. Shenzhen</strain>
        <tissue evidence="3">Stem</tissue>
    </source>
</reference>
<organism evidence="3 4">
    <name type="scientific">Apostasia shenzhenica</name>
    <dbReference type="NCBI Taxonomy" id="1088818"/>
    <lineage>
        <taxon>Eukaryota</taxon>
        <taxon>Viridiplantae</taxon>
        <taxon>Streptophyta</taxon>
        <taxon>Embryophyta</taxon>
        <taxon>Tracheophyta</taxon>
        <taxon>Spermatophyta</taxon>
        <taxon>Magnoliopsida</taxon>
        <taxon>Liliopsida</taxon>
        <taxon>Asparagales</taxon>
        <taxon>Orchidaceae</taxon>
        <taxon>Apostasioideae</taxon>
        <taxon>Apostasia</taxon>
    </lineage>
</organism>
<evidence type="ECO:0000256" key="1">
    <source>
        <dbReference type="ARBA" id="ARBA00006349"/>
    </source>
</evidence>
<dbReference type="GO" id="GO:0005829">
    <property type="term" value="C:cytosol"/>
    <property type="evidence" value="ECO:0007669"/>
    <property type="project" value="TreeGrafter"/>
</dbReference>
<feature type="region of interest" description="Disordered" evidence="2">
    <location>
        <begin position="144"/>
        <end position="173"/>
    </location>
</feature>
<accession>A0A2I0AHU1</accession>
<evidence type="ECO:0000313" key="4">
    <source>
        <dbReference type="Proteomes" id="UP000236161"/>
    </source>
</evidence>
<dbReference type="Gene3D" id="1.20.5.430">
    <property type="match status" value="1"/>
</dbReference>
<dbReference type="PANTHER" id="PTHR19424:SF7">
    <property type="entry name" value="OS09G0375100 PROTEIN"/>
    <property type="match status" value="1"/>
</dbReference>
<dbReference type="OrthoDB" id="4159489at2759"/>
<dbReference type="InterPro" id="IPR009643">
    <property type="entry name" value="HS1-bd"/>
</dbReference>
<evidence type="ECO:0000256" key="2">
    <source>
        <dbReference type="SAM" id="MobiDB-lite"/>
    </source>
</evidence>
<name>A0A2I0AHU1_9ASPA</name>
<dbReference type="Pfam" id="PF06825">
    <property type="entry name" value="HSBP1"/>
    <property type="match status" value="1"/>
</dbReference>
<protein>
    <submittedName>
        <fullName evidence="3">Uncharacterized protein</fullName>
    </submittedName>
</protein>
<evidence type="ECO:0000313" key="3">
    <source>
        <dbReference type="EMBL" id="PKA55129.1"/>
    </source>
</evidence>